<keyword evidence="3" id="KW-0731">Sigma factor</keyword>
<keyword evidence="2" id="KW-0805">Transcription regulation</keyword>
<sequence>MSDRASDFAPEQYRGFLILLARSAWDAALRDWGDPSDIVHQTLLEAHQKRDTFQGETAAEFAAWLRTILSNNLYDVGRAVHRAKRDVRRKQSLDAALAESSARLGCNLSLDDPSPSKLAATAEQLNRLADALERLPVDQREAITCHHLRGMSVEATAVQMNRTRPAVAGLLRRGLKQLGSLLGERSAR</sequence>
<comment type="similarity">
    <text evidence="1">Belongs to the sigma-70 factor family. ECF subfamily.</text>
</comment>
<feature type="domain" description="RNA polymerase sigma factor 70 region 4 type 2" evidence="6">
    <location>
        <begin position="126"/>
        <end position="178"/>
    </location>
</feature>
<dbReference type="NCBIfam" id="TIGR02937">
    <property type="entry name" value="sigma70-ECF"/>
    <property type="match status" value="1"/>
</dbReference>
<organism evidence="7 8">
    <name type="scientific">Gemmata algarum</name>
    <dbReference type="NCBI Taxonomy" id="2975278"/>
    <lineage>
        <taxon>Bacteria</taxon>
        <taxon>Pseudomonadati</taxon>
        <taxon>Planctomycetota</taxon>
        <taxon>Planctomycetia</taxon>
        <taxon>Gemmatales</taxon>
        <taxon>Gemmataceae</taxon>
        <taxon>Gemmata</taxon>
    </lineage>
</organism>
<keyword evidence="8" id="KW-1185">Reference proteome</keyword>
<dbReference type="Pfam" id="PF04542">
    <property type="entry name" value="Sigma70_r2"/>
    <property type="match status" value="1"/>
</dbReference>
<dbReference type="EMBL" id="JAXBLV010000200">
    <property type="protein sequence ID" value="MDY3561791.1"/>
    <property type="molecule type" value="Genomic_DNA"/>
</dbReference>
<dbReference type="Gene3D" id="1.10.10.10">
    <property type="entry name" value="Winged helix-like DNA-binding domain superfamily/Winged helix DNA-binding domain"/>
    <property type="match status" value="1"/>
</dbReference>
<dbReference type="SUPFAM" id="SSF88946">
    <property type="entry name" value="Sigma2 domain of RNA polymerase sigma factors"/>
    <property type="match status" value="1"/>
</dbReference>
<dbReference type="PANTHER" id="PTHR43133">
    <property type="entry name" value="RNA POLYMERASE ECF-TYPE SIGMA FACTO"/>
    <property type="match status" value="1"/>
</dbReference>
<accession>A0ABU5F7F4</accession>
<comment type="caution">
    <text evidence="7">The sequence shown here is derived from an EMBL/GenBank/DDBJ whole genome shotgun (WGS) entry which is preliminary data.</text>
</comment>
<evidence type="ECO:0000259" key="5">
    <source>
        <dbReference type="Pfam" id="PF04542"/>
    </source>
</evidence>
<dbReference type="InterPro" id="IPR039425">
    <property type="entry name" value="RNA_pol_sigma-70-like"/>
</dbReference>
<dbReference type="Gene3D" id="1.10.1740.10">
    <property type="match status" value="1"/>
</dbReference>
<dbReference type="InterPro" id="IPR007627">
    <property type="entry name" value="RNA_pol_sigma70_r2"/>
</dbReference>
<reference evidence="8" key="1">
    <citation type="journal article" date="2023" name="Mar. Drugs">
        <title>Gemmata algarum, a Novel Planctomycete Isolated from an Algal Mat, Displays Antimicrobial Activity.</title>
        <authorList>
            <person name="Kumar G."/>
            <person name="Kallscheuer N."/>
            <person name="Kashif M."/>
            <person name="Ahamad S."/>
            <person name="Jagadeeshwari U."/>
            <person name="Pannikurungottu S."/>
            <person name="Haufschild T."/>
            <person name="Kabuu M."/>
            <person name="Sasikala C."/>
            <person name="Jogler C."/>
            <person name="Ramana C."/>
        </authorList>
    </citation>
    <scope>NUCLEOTIDE SEQUENCE [LARGE SCALE GENOMIC DNA]</scope>
    <source>
        <strain evidence="8">JC673</strain>
    </source>
</reference>
<dbReference type="InterPro" id="IPR036388">
    <property type="entry name" value="WH-like_DNA-bd_sf"/>
</dbReference>
<evidence type="ECO:0000256" key="4">
    <source>
        <dbReference type="ARBA" id="ARBA00023163"/>
    </source>
</evidence>
<dbReference type="Pfam" id="PF08281">
    <property type="entry name" value="Sigma70_r4_2"/>
    <property type="match status" value="1"/>
</dbReference>
<dbReference type="RefSeq" id="WP_320688141.1">
    <property type="nucleotide sequence ID" value="NZ_JAXBLV010000200.1"/>
</dbReference>
<dbReference type="InterPro" id="IPR013325">
    <property type="entry name" value="RNA_pol_sigma_r2"/>
</dbReference>
<name>A0ABU5F7F4_9BACT</name>
<dbReference type="Proteomes" id="UP001272242">
    <property type="component" value="Unassembled WGS sequence"/>
</dbReference>
<evidence type="ECO:0000256" key="1">
    <source>
        <dbReference type="ARBA" id="ARBA00010641"/>
    </source>
</evidence>
<protein>
    <submittedName>
        <fullName evidence="7">Sigma-70 family RNA polymerase sigma factor</fullName>
    </submittedName>
</protein>
<evidence type="ECO:0000259" key="6">
    <source>
        <dbReference type="Pfam" id="PF08281"/>
    </source>
</evidence>
<evidence type="ECO:0000256" key="2">
    <source>
        <dbReference type="ARBA" id="ARBA00023015"/>
    </source>
</evidence>
<evidence type="ECO:0000313" key="8">
    <source>
        <dbReference type="Proteomes" id="UP001272242"/>
    </source>
</evidence>
<evidence type="ECO:0000313" key="7">
    <source>
        <dbReference type="EMBL" id="MDY3561791.1"/>
    </source>
</evidence>
<dbReference type="InterPro" id="IPR013249">
    <property type="entry name" value="RNA_pol_sigma70_r4_t2"/>
</dbReference>
<dbReference type="SUPFAM" id="SSF88659">
    <property type="entry name" value="Sigma3 and sigma4 domains of RNA polymerase sigma factors"/>
    <property type="match status" value="1"/>
</dbReference>
<evidence type="ECO:0000256" key="3">
    <source>
        <dbReference type="ARBA" id="ARBA00023082"/>
    </source>
</evidence>
<proteinExistence type="inferred from homology"/>
<dbReference type="PANTHER" id="PTHR43133:SF51">
    <property type="entry name" value="RNA POLYMERASE SIGMA FACTOR"/>
    <property type="match status" value="1"/>
</dbReference>
<gene>
    <name evidence="7" type="ORF">R5W23_003219</name>
</gene>
<feature type="domain" description="RNA polymerase sigma-70 region 2" evidence="5">
    <location>
        <begin position="12"/>
        <end position="75"/>
    </location>
</feature>
<keyword evidence="4" id="KW-0804">Transcription</keyword>
<dbReference type="InterPro" id="IPR013324">
    <property type="entry name" value="RNA_pol_sigma_r3/r4-like"/>
</dbReference>
<dbReference type="InterPro" id="IPR014284">
    <property type="entry name" value="RNA_pol_sigma-70_dom"/>
</dbReference>